<keyword evidence="5" id="KW-1185">Reference proteome</keyword>
<dbReference type="Proteomes" id="UP000235371">
    <property type="component" value="Unassembled WGS sequence"/>
</dbReference>
<dbReference type="Pfam" id="PF08240">
    <property type="entry name" value="ADH_N"/>
    <property type="match status" value="1"/>
</dbReference>
<dbReference type="PANTHER" id="PTHR45348:SF5">
    <property type="entry name" value="OXIDOREDUCTASE, PUTATIVE (AFU_ORTHOLOGUE AFUA_8G01420)-RELATED"/>
    <property type="match status" value="1"/>
</dbReference>
<evidence type="ECO:0000256" key="2">
    <source>
        <dbReference type="ARBA" id="ARBA00023002"/>
    </source>
</evidence>
<dbReference type="InterPro" id="IPR047122">
    <property type="entry name" value="Trans-enoyl_RdTase-like"/>
</dbReference>
<accession>A0A2J6TM85</accession>
<dbReference type="GeneID" id="36585910"/>
<dbReference type="OrthoDB" id="3233595at2759"/>
<reference evidence="4 5" key="1">
    <citation type="submission" date="2016-04" db="EMBL/GenBank/DDBJ databases">
        <title>A degradative enzymes factory behind the ericoid mycorrhizal symbiosis.</title>
        <authorList>
            <consortium name="DOE Joint Genome Institute"/>
            <person name="Martino E."/>
            <person name="Morin E."/>
            <person name="Grelet G."/>
            <person name="Kuo A."/>
            <person name="Kohler A."/>
            <person name="Daghino S."/>
            <person name="Barry K."/>
            <person name="Choi C."/>
            <person name="Cichocki N."/>
            <person name="Clum A."/>
            <person name="Copeland A."/>
            <person name="Hainaut M."/>
            <person name="Haridas S."/>
            <person name="Labutti K."/>
            <person name="Lindquist E."/>
            <person name="Lipzen A."/>
            <person name="Khouja H.-R."/>
            <person name="Murat C."/>
            <person name="Ohm R."/>
            <person name="Olson A."/>
            <person name="Spatafora J."/>
            <person name="Veneault-Fourrey C."/>
            <person name="Henrissat B."/>
            <person name="Grigoriev I."/>
            <person name="Martin F."/>
            <person name="Perotto S."/>
        </authorList>
    </citation>
    <scope>NUCLEOTIDE SEQUENCE [LARGE SCALE GENOMIC DNA]</scope>
    <source>
        <strain evidence="4 5">E</strain>
    </source>
</reference>
<evidence type="ECO:0000259" key="3">
    <source>
        <dbReference type="SMART" id="SM00829"/>
    </source>
</evidence>
<evidence type="ECO:0000256" key="1">
    <source>
        <dbReference type="ARBA" id="ARBA00008072"/>
    </source>
</evidence>
<evidence type="ECO:0000313" key="5">
    <source>
        <dbReference type="Proteomes" id="UP000235371"/>
    </source>
</evidence>
<sequence>MKEAIVHPTPELHTTIHEVPIPEPGPDELVIQVIVAGSNPKDWDHLTSINKSLNSGDDIAGIVRSFGSNVVKTQEFRIGDRVAAFHPMMAPHGAFAEYAVAPQHTVFKVPDGISFEEAATIPLVTTTAAISLFRRQYLPAPWSPRSSTALPIPLIIYGASSSLGTFAIKLARASNIHPIIAISGSSSSHLTPLLDESKGDVLIDYRIGVEEMKKAVKEKINGLEAHHALDAISSKGTWIPVSQMLSPSTEKETSYLSVVSGANKYEEEAIGEGVEVVYTYCGSVHSGSYRPGMPKQGNVKEVRNDPEFGYLLFRYLARMLADGRFSGHPFVIVGDGLEGVGKGLNMLKEGKARGNKFVFKVGEERFPSNLFA</sequence>
<dbReference type="SUPFAM" id="SSF50129">
    <property type="entry name" value="GroES-like"/>
    <property type="match status" value="1"/>
</dbReference>
<keyword evidence="2" id="KW-0560">Oxidoreductase</keyword>
<organism evidence="4 5">
    <name type="scientific">Hyaloscypha bicolor E</name>
    <dbReference type="NCBI Taxonomy" id="1095630"/>
    <lineage>
        <taxon>Eukaryota</taxon>
        <taxon>Fungi</taxon>
        <taxon>Dikarya</taxon>
        <taxon>Ascomycota</taxon>
        <taxon>Pezizomycotina</taxon>
        <taxon>Leotiomycetes</taxon>
        <taxon>Helotiales</taxon>
        <taxon>Hyaloscyphaceae</taxon>
        <taxon>Hyaloscypha</taxon>
        <taxon>Hyaloscypha bicolor</taxon>
    </lineage>
</organism>
<dbReference type="InParanoid" id="A0A2J6TM85"/>
<dbReference type="GO" id="GO:0016651">
    <property type="term" value="F:oxidoreductase activity, acting on NAD(P)H"/>
    <property type="evidence" value="ECO:0007669"/>
    <property type="project" value="InterPro"/>
</dbReference>
<dbReference type="InterPro" id="IPR011032">
    <property type="entry name" value="GroES-like_sf"/>
</dbReference>
<dbReference type="RefSeq" id="XP_024741049.1">
    <property type="nucleotide sequence ID" value="XM_024877833.1"/>
</dbReference>
<dbReference type="Gene3D" id="3.90.180.10">
    <property type="entry name" value="Medium-chain alcohol dehydrogenases, catalytic domain"/>
    <property type="match status" value="1"/>
</dbReference>
<evidence type="ECO:0000313" key="4">
    <source>
        <dbReference type="EMBL" id="PMD64145.1"/>
    </source>
</evidence>
<dbReference type="STRING" id="1095630.A0A2J6TM85"/>
<dbReference type="PANTHER" id="PTHR45348">
    <property type="entry name" value="HYPOTHETICAL OXIDOREDUCTASE (EUROFUNG)"/>
    <property type="match status" value="1"/>
</dbReference>
<dbReference type="InterPro" id="IPR036291">
    <property type="entry name" value="NAD(P)-bd_dom_sf"/>
</dbReference>
<name>A0A2J6TM85_9HELO</name>
<gene>
    <name evidence="4" type="ORF">K444DRAFT_583595</name>
</gene>
<dbReference type="EMBL" id="KZ613772">
    <property type="protein sequence ID" value="PMD64145.1"/>
    <property type="molecule type" value="Genomic_DNA"/>
</dbReference>
<feature type="domain" description="Enoyl reductase (ER)" evidence="3">
    <location>
        <begin position="13"/>
        <end position="359"/>
    </location>
</feature>
<dbReference type="SUPFAM" id="SSF51735">
    <property type="entry name" value="NAD(P)-binding Rossmann-fold domains"/>
    <property type="match status" value="1"/>
</dbReference>
<dbReference type="CDD" id="cd08249">
    <property type="entry name" value="enoyl_reductase_like"/>
    <property type="match status" value="1"/>
</dbReference>
<dbReference type="Gene3D" id="3.40.50.720">
    <property type="entry name" value="NAD(P)-binding Rossmann-like Domain"/>
    <property type="match status" value="1"/>
</dbReference>
<dbReference type="InterPro" id="IPR013154">
    <property type="entry name" value="ADH-like_N"/>
</dbReference>
<dbReference type="AlphaFoldDB" id="A0A2J6TM85"/>
<dbReference type="InterPro" id="IPR020843">
    <property type="entry name" value="ER"/>
</dbReference>
<proteinExistence type="inferred from homology"/>
<comment type="similarity">
    <text evidence="1">Belongs to the zinc-containing alcohol dehydrogenase family.</text>
</comment>
<dbReference type="SMART" id="SM00829">
    <property type="entry name" value="PKS_ER"/>
    <property type="match status" value="1"/>
</dbReference>
<protein>
    <submittedName>
        <fullName evidence="4">Putative quinone oxidoreductase</fullName>
    </submittedName>
</protein>